<protein>
    <submittedName>
        <fullName evidence="2">ATP-binding protein</fullName>
    </submittedName>
</protein>
<dbReference type="GO" id="GO:0016887">
    <property type="term" value="F:ATP hydrolysis activity"/>
    <property type="evidence" value="ECO:0007669"/>
    <property type="project" value="TreeGrafter"/>
</dbReference>
<dbReference type="GO" id="GO:0005829">
    <property type="term" value="C:cytosol"/>
    <property type="evidence" value="ECO:0007669"/>
    <property type="project" value="TreeGrafter"/>
</dbReference>
<dbReference type="GO" id="GO:0051782">
    <property type="term" value="P:negative regulation of cell division"/>
    <property type="evidence" value="ECO:0007669"/>
    <property type="project" value="TreeGrafter"/>
</dbReference>
<name>A0A650ELG7_9BACT</name>
<dbReference type="EMBL" id="MN577570">
    <property type="protein sequence ID" value="QGT49804.1"/>
    <property type="molecule type" value="Genomic_DNA"/>
</dbReference>
<accession>A0A650ELG7</accession>
<evidence type="ECO:0000259" key="1">
    <source>
        <dbReference type="Pfam" id="PF01656"/>
    </source>
</evidence>
<dbReference type="GO" id="GO:0005524">
    <property type="term" value="F:ATP binding"/>
    <property type="evidence" value="ECO:0007669"/>
    <property type="project" value="UniProtKB-KW"/>
</dbReference>
<dbReference type="InterPro" id="IPR027417">
    <property type="entry name" value="P-loop_NTPase"/>
</dbReference>
<feature type="domain" description="CobQ/CobB/MinD/ParA nucleotide binding" evidence="1">
    <location>
        <begin position="7"/>
        <end position="221"/>
    </location>
</feature>
<gene>
    <name evidence="2" type="ORF">Melaina855_1910</name>
</gene>
<proteinExistence type="predicted"/>
<dbReference type="PANTHER" id="PTHR43384:SF15">
    <property type="entry name" value="ATP-BINDING PROTEIN"/>
    <property type="match status" value="1"/>
</dbReference>
<dbReference type="SUPFAM" id="SSF52540">
    <property type="entry name" value="P-loop containing nucleoside triphosphate hydrolases"/>
    <property type="match status" value="1"/>
</dbReference>
<dbReference type="InterPro" id="IPR002586">
    <property type="entry name" value="CobQ/CobB/MinD/ParA_Nub-bd_dom"/>
</dbReference>
<dbReference type="GO" id="GO:0009898">
    <property type="term" value="C:cytoplasmic side of plasma membrane"/>
    <property type="evidence" value="ECO:0007669"/>
    <property type="project" value="TreeGrafter"/>
</dbReference>
<dbReference type="InterPro" id="IPR050625">
    <property type="entry name" value="ParA/MinD_ATPase"/>
</dbReference>
<reference evidence="2" key="1">
    <citation type="journal article" date="2020" name="J. ISSAAS">
        <title>Lactobacilli and other gastrointestinal microbiota of Peromyscus leucopus, reservoir host for agents of Lyme disease and other zoonoses in North America.</title>
        <authorList>
            <person name="Milovic A."/>
            <person name="Bassam K."/>
            <person name="Shao H."/>
            <person name="Chatzistamou I."/>
            <person name="Tufts D.M."/>
            <person name="Diuk-Wasser M."/>
            <person name="Barbour A.G."/>
        </authorList>
    </citation>
    <scope>NUCLEOTIDE SEQUENCE</scope>
    <source>
        <strain evidence="2">LL20</strain>
    </source>
</reference>
<evidence type="ECO:0000313" key="2">
    <source>
        <dbReference type="EMBL" id="QGT49804.1"/>
    </source>
</evidence>
<dbReference type="Pfam" id="PF01656">
    <property type="entry name" value="CbiA"/>
    <property type="match status" value="1"/>
</dbReference>
<dbReference type="PANTHER" id="PTHR43384">
    <property type="entry name" value="SEPTUM SITE-DETERMINING PROTEIN MIND HOMOLOG, CHLOROPLASTIC-RELATED"/>
    <property type="match status" value="1"/>
</dbReference>
<keyword evidence="2" id="KW-0547">Nucleotide-binding</keyword>
<dbReference type="Gene3D" id="3.40.50.300">
    <property type="entry name" value="P-loop containing nucleotide triphosphate hydrolases"/>
    <property type="match status" value="1"/>
</dbReference>
<keyword evidence="2" id="KW-0067">ATP-binding</keyword>
<sequence length="250" mass="28303">MTVKLAITGKGGSGKTTIVKAFMQIFREMFPEKSILLFDNDLAGELGHSFGLDIRNTIYGIRSGKHEYKTGIPDDMTKQEFIEWAMEDILVSLDDNVDIIVSWLVGSKDCRCPVTKLINDAVNKLINRYDIVIFDCEFDLKYLNQIVDTEIDATVITANPSEESAHLAKRIEEFSSKYAAGTQIGVVINKVDNNDLASVYSLLKKYDLEILGVIPYDKQMEQNSISRESKVVQDAIKEFYFRLNLPQLKQ</sequence>
<dbReference type="AlphaFoldDB" id="A0A650ELG7"/>
<organism evidence="2">
    <name type="scientific">uncultured Candidatus Melainabacteria bacterium</name>
    <dbReference type="NCBI Taxonomy" id="2682970"/>
    <lineage>
        <taxon>Bacteria</taxon>
        <taxon>Bacillati</taxon>
        <taxon>Candidatus Melainabacteria</taxon>
        <taxon>environmental samples</taxon>
    </lineage>
</organism>